<organism evidence="24 26">
    <name type="scientific">Bordetella bronchialis</name>
    <dbReference type="NCBI Taxonomy" id="463025"/>
    <lineage>
        <taxon>Bacteria</taxon>
        <taxon>Pseudomonadati</taxon>
        <taxon>Pseudomonadota</taxon>
        <taxon>Betaproteobacteria</taxon>
        <taxon>Burkholderiales</taxon>
        <taxon>Alcaligenaceae</taxon>
        <taxon>Bordetella</taxon>
    </lineage>
</organism>
<reference evidence="25 26" key="1">
    <citation type="submission" date="2016-06" db="EMBL/GenBank/DDBJ databases">
        <title>Complete genome sequences of Bordetella bronchialis and Bordetella flabilis.</title>
        <authorList>
            <person name="LiPuma J.J."/>
            <person name="Spilker T."/>
        </authorList>
    </citation>
    <scope>NUCLEOTIDE SEQUENCE [LARGE SCALE GENOMIC DNA]</scope>
    <source>
        <strain evidence="24 26">AU17976</strain>
        <strain evidence="23 25">AU3182</strain>
    </source>
</reference>
<sequence length="361" mass="39073">MADTLAEKLRPLRERIDALDAQILELLTQRARTAMEVGEVKHAENAEGPVLRPDREAEVIRRLQQLNGGPVPREAVAAIWTEIISACRGLERGLRLAYLGPEGSYSEQAALEHFGHAVNRLPCPSFDEVFRALEAGQADVGMVPVENSTEGAVNRTLDLLLNTSMTVMGERSLVIRHCLMSQSGTLDGVKTVMAHPQALAQCQAWLGRNHPELARAAASSNAEAARLAAQDPSVAAIAGESAAATWGLNVVSAGIQDDPHNRTRFLALGSIPTQPTGHDKTSLILAVPNRAGAVYEMLAPLAENKVSMTRFESRPARTGEWEYYFYVDVLGHAQDANVARALDALRSQVAFFKLLGSYPAQ</sequence>
<evidence type="ECO:0000256" key="18">
    <source>
        <dbReference type="ARBA" id="ARBA00047848"/>
    </source>
</evidence>
<dbReference type="KEGG" id="bbro:BAU06_17935"/>
<dbReference type="STRING" id="463025.BAU08_18155"/>
<keyword evidence="11" id="KW-0057">Aromatic amino acid biosynthesis</keyword>
<dbReference type="SUPFAM" id="SSF55021">
    <property type="entry name" value="ACT-like"/>
    <property type="match status" value="1"/>
</dbReference>
<evidence type="ECO:0000256" key="9">
    <source>
        <dbReference type="ARBA" id="ARBA00022490"/>
    </source>
</evidence>
<dbReference type="Pfam" id="PF01842">
    <property type="entry name" value="ACT"/>
    <property type="match status" value="1"/>
</dbReference>
<dbReference type="Pfam" id="PF01817">
    <property type="entry name" value="CM_2"/>
    <property type="match status" value="1"/>
</dbReference>
<feature type="domain" description="ACT" evidence="22">
    <location>
        <begin position="282"/>
        <end position="359"/>
    </location>
</feature>
<evidence type="ECO:0000256" key="4">
    <source>
        <dbReference type="ARBA" id="ARBA00004741"/>
    </source>
</evidence>
<evidence type="ECO:0000256" key="16">
    <source>
        <dbReference type="ARBA" id="ARBA00031175"/>
    </source>
</evidence>
<dbReference type="NCBIfam" id="NF008865">
    <property type="entry name" value="PRK11898.1"/>
    <property type="match status" value="1"/>
</dbReference>
<comment type="pathway">
    <text evidence="4">Amino-acid biosynthesis; L-phenylalanine biosynthesis; phenylpyruvate from prephenate: step 1/1.</text>
</comment>
<dbReference type="InterPro" id="IPR018528">
    <property type="entry name" value="Preph_deHydtase_CS"/>
</dbReference>
<dbReference type="PROSITE" id="PS00858">
    <property type="entry name" value="PREPHENATE_DEHYDR_2"/>
    <property type="match status" value="1"/>
</dbReference>
<dbReference type="Gene3D" id="1.20.59.10">
    <property type="entry name" value="Chorismate mutase"/>
    <property type="match status" value="1"/>
</dbReference>
<gene>
    <name evidence="23" type="ORF">BAU06_17935</name>
    <name evidence="24" type="ORF">BAU08_18155</name>
</gene>
<keyword evidence="25" id="KW-1185">Reference proteome</keyword>
<dbReference type="EMBL" id="CP016171">
    <property type="protein sequence ID" value="ANN73013.1"/>
    <property type="molecule type" value="Genomic_DNA"/>
</dbReference>
<dbReference type="PROSITE" id="PS51168">
    <property type="entry name" value="CHORISMATE_MUT_2"/>
    <property type="match status" value="1"/>
</dbReference>
<evidence type="ECO:0000256" key="3">
    <source>
        <dbReference type="ARBA" id="ARBA00004496"/>
    </source>
</evidence>
<dbReference type="EC" id="4.2.1.51" evidence="7"/>
<evidence type="ECO:0000256" key="19">
    <source>
        <dbReference type="PIRSR" id="PIRSR001500-2"/>
    </source>
</evidence>
<dbReference type="Proteomes" id="UP000092213">
    <property type="component" value="Chromosome"/>
</dbReference>
<evidence type="ECO:0000256" key="12">
    <source>
        <dbReference type="ARBA" id="ARBA00023222"/>
    </source>
</evidence>
<keyword evidence="15" id="KW-0511">Multifunctional enzyme</keyword>
<comment type="function">
    <text evidence="2">Catalyzes the Claisen rearrangement of chorismate to prephenate and the decarboxylation/dehydration of prephenate to phenylpyruvate.</text>
</comment>
<dbReference type="InterPro" id="IPR036979">
    <property type="entry name" value="CM_dom_sf"/>
</dbReference>
<evidence type="ECO:0000256" key="2">
    <source>
        <dbReference type="ARBA" id="ARBA00002364"/>
    </source>
</evidence>
<dbReference type="PANTHER" id="PTHR21022:SF19">
    <property type="entry name" value="PREPHENATE DEHYDRATASE-RELATED"/>
    <property type="match status" value="1"/>
</dbReference>
<evidence type="ECO:0000256" key="8">
    <source>
        <dbReference type="ARBA" id="ARBA00014401"/>
    </source>
</evidence>
<evidence type="ECO:0000313" key="25">
    <source>
        <dbReference type="Proteomes" id="UP000091897"/>
    </source>
</evidence>
<comment type="pathway">
    <text evidence="5">Metabolic intermediate biosynthesis; prephenate biosynthesis; prephenate from chorismate: step 1/1.</text>
</comment>
<evidence type="ECO:0000259" key="20">
    <source>
        <dbReference type="PROSITE" id="PS51168"/>
    </source>
</evidence>
<dbReference type="NCBIfam" id="TIGR01807">
    <property type="entry name" value="CM_P2"/>
    <property type="match status" value="1"/>
</dbReference>
<evidence type="ECO:0000256" key="6">
    <source>
        <dbReference type="ARBA" id="ARBA00012404"/>
    </source>
</evidence>
<evidence type="ECO:0000256" key="17">
    <source>
        <dbReference type="ARBA" id="ARBA00031520"/>
    </source>
</evidence>
<evidence type="ECO:0000256" key="13">
    <source>
        <dbReference type="ARBA" id="ARBA00023235"/>
    </source>
</evidence>
<feature type="site" description="Essential for prephenate dehydratase activity" evidence="19">
    <location>
        <position position="263"/>
    </location>
</feature>
<dbReference type="UniPathway" id="UPA00120">
    <property type="reaction ID" value="UER00203"/>
</dbReference>
<dbReference type="Proteomes" id="UP000091897">
    <property type="component" value="Chromosome"/>
</dbReference>
<evidence type="ECO:0000256" key="7">
    <source>
        <dbReference type="ARBA" id="ARBA00013147"/>
    </source>
</evidence>
<protein>
    <recommendedName>
        <fullName evidence="8">Bifunctional chorismate mutase/prephenate dehydratase</fullName>
        <ecNumber evidence="7">4.2.1.51</ecNumber>
        <ecNumber evidence="6">5.4.99.5</ecNumber>
    </recommendedName>
    <alternativeName>
        <fullName evidence="17">Chorismate mutase-prephenate dehydratase</fullName>
    </alternativeName>
    <alternativeName>
        <fullName evidence="16">p-protein</fullName>
    </alternativeName>
</protein>
<dbReference type="GO" id="GO:0005737">
    <property type="term" value="C:cytoplasm"/>
    <property type="evidence" value="ECO:0007669"/>
    <property type="project" value="UniProtKB-SubCell"/>
</dbReference>
<dbReference type="InterPro" id="IPR008242">
    <property type="entry name" value="Chor_mutase/pphenate_deHydtase"/>
</dbReference>
<keyword evidence="12" id="KW-0584">Phenylalanine biosynthesis</keyword>
<evidence type="ECO:0000256" key="10">
    <source>
        <dbReference type="ARBA" id="ARBA00022605"/>
    </source>
</evidence>
<dbReference type="SUPFAM" id="SSF48600">
    <property type="entry name" value="Chorismate mutase II"/>
    <property type="match status" value="1"/>
</dbReference>
<dbReference type="PIRSF" id="PIRSF001500">
    <property type="entry name" value="Chor_mut_pdt_Ppr"/>
    <property type="match status" value="1"/>
</dbReference>
<evidence type="ECO:0000256" key="15">
    <source>
        <dbReference type="ARBA" id="ARBA00023268"/>
    </source>
</evidence>
<dbReference type="GO" id="GO:0046417">
    <property type="term" value="P:chorismate metabolic process"/>
    <property type="evidence" value="ECO:0007669"/>
    <property type="project" value="InterPro"/>
</dbReference>
<dbReference type="AlphaFoldDB" id="A0A193G039"/>
<dbReference type="InterPro" id="IPR001086">
    <property type="entry name" value="Preph_deHydtase"/>
</dbReference>
<dbReference type="InterPro" id="IPR036263">
    <property type="entry name" value="Chorismate_II_sf"/>
</dbReference>
<dbReference type="EC" id="5.4.99.5" evidence="6"/>
<dbReference type="GO" id="GO:0004106">
    <property type="term" value="F:chorismate mutase activity"/>
    <property type="evidence" value="ECO:0007669"/>
    <property type="project" value="UniProtKB-EC"/>
</dbReference>
<feature type="domain" description="Prephenate dehydratase" evidence="21">
    <location>
        <begin position="95"/>
        <end position="270"/>
    </location>
</feature>
<dbReference type="PROSITE" id="PS51671">
    <property type="entry name" value="ACT"/>
    <property type="match status" value="1"/>
</dbReference>
<dbReference type="Gene3D" id="3.30.70.260">
    <property type="match status" value="1"/>
</dbReference>
<dbReference type="PROSITE" id="PS51171">
    <property type="entry name" value="PREPHENATE_DEHYDR_3"/>
    <property type="match status" value="1"/>
</dbReference>
<dbReference type="Gene3D" id="3.40.190.10">
    <property type="entry name" value="Periplasmic binding protein-like II"/>
    <property type="match status" value="2"/>
</dbReference>
<evidence type="ECO:0000256" key="1">
    <source>
        <dbReference type="ARBA" id="ARBA00000824"/>
    </source>
</evidence>
<dbReference type="FunFam" id="3.40.190.10:FF:000029">
    <property type="entry name" value="Chorismate mutase/Prephenate dehydratase"/>
    <property type="match status" value="1"/>
</dbReference>
<evidence type="ECO:0000313" key="24">
    <source>
        <dbReference type="EMBL" id="ANN73013.1"/>
    </source>
</evidence>
<dbReference type="InterPro" id="IPR010957">
    <property type="entry name" value="G/b/e-P-prot_chorismate_mutase"/>
</dbReference>
<comment type="subcellular location">
    <subcellularLocation>
        <location evidence="3">Cytoplasm</location>
    </subcellularLocation>
</comment>
<accession>A0A193G039</accession>
<dbReference type="RefSeq" id="WP_066353116.1">
    <property type="nucleotide sequence ID" value="NZ_CBCSFJ010000010.1"/>
</dbReference>
<comment type="catalytic activity">
    <reaction evidence="18">
        <text>prephenate + H(+) = 3-phenylpyruvate + CO2 + H2O</text>
        <dbReference type="Rhea" id="RHEA:21648"/>
        <dbReference type="ChEBI" id="CHEBI:15377"/>
        <dbReference type="ChEBI" id="CHEBI:15378"/>
        <dbReference type="ChEBI" id="CHEBI:16526"/>
        <dbReference type="ChEBI" id="CHEBI:18005"/>
        <dbReference type="ChEBI" id="CHEBI:29934"/>
        <dbReference type="EC" id="4.2.1.51"/>
    </reaction>
</comment>
<keyword evidence="14" id="KW-0456">Lyase</keyword>
<evidence type="ECO:0000259" key="21">
    <source>
        <dbReference type="PROSITE" id="PS51171"/>
    </source>
</evidence>
<dbReference type="EMBL" id="CP016170">
    <property type="protein sequence ID" value="ANN67924.1"/>
    <property type="molecule type" value="Genomic_DNA"/>
</dbReference>
<dbReference type="OrthoDB" id="9802281at2"/>
<dbReference type="UniPathway" id="UPA00121">
    <property type="reaction ID" value="UER00345"/>
</dbReference>
<dbReference type="Pfam" id="PF00800">
    <property type="entry name" value="PDT"/>
    <property type="match status" value="1"/>
</dbReference>
<dbReference type="InterPro" id="IPR045865">
    <property type="entry name" value="ACT-like_dom_sf"/>
</dbReference>
<feature type="domain" description="Chorismate mutase" evidence="20">
    <location>
        <begin position="3"/>
        <end position="95"/>
    </location>
</feature>
<dbReference type="FunFam" id="3.30.70.260:FF:000012">
    <property type="entry name" value="Prephenate dehydratase"/>
    <property type="match status" value="1"/>
</dbReference>
<dbReference type="InterPro" id="IPR002701">
    <property type="entry name" value="CM_II_prokaryot"/>
</dbReference>
<dbReference type="GO" id="GO:0009094">
    <property type="term" value="P:L-phenylalanine biosynthetic process"/>
    <property type="evidence" value="ECO:0007669"/>
    <property type="project" value="UniProtKB-UniPathway"/>
</dbReference>
<dbReference type="CDD" id="cd13630">
    <property type="entry name" value="PBP2_PDT_1"/>
    <property type="match status" value="1"/>
</dbReference>
<proteinExistence type="predicted"/>
<evidence type="ECO:0000313" key="26">
    <source>
        <dbReference type="Proteomes" id="UP000092213"/>
    </source>
</evidence>
<evidence type="ECO:0000256" key="14">
    <source>
        <dbReference type="ARBA" id="ARBA00023239"/>
    </source>
</evidence>
<comment type="catalytic activity">
    <reaction evidence="1">
        <text>chorismate = prephenate</text>
        <dbReference type="Rhea" id="RHEA:13897"/>
        <dbReference type="ChEBI" id="CHEBI:29748"/>
        <dbReference type="ChEBI" id="CHEBI:29934"/>
        <dbReference type="EC" id="5.4.99.5"/>
    </reaction>
</comment>
<name>A0A193G039_9BORD</name>
<evidence type="ECO:0000256" key="5">
    <source>
        <dbReference type="ARBA" id="ARBA00004817"/>
    </source>
</evidence>
<keyword evidence="13" id="KW-0413">Isomerase</keyword>
<evidence type="ECO:0000256" key="11">
    <source>
        <dbReference type="ARBA" id="ARBA00023141"/>
    </source>
</evidence>
<evidence type="ECO:0000259" key="22">
    <source>
        <dbReference type="PROSITE" id="PS51671"/>
    </source>
</evidence>
<dbReference type="CDD" id="cd04905">
    <property type="entry name" value="ACT_CM-PDT"/>
    <property type="match status" value="1"/>
</dbReference>
<evidence type="ECO:0000313" key="23">
    <source>
        <dbReference type="EMBL" id="ANN67924.1"/>
    </source>
</evidence>
<dbReference type="SUPFAM" id="SSF53850">
    <property type="entry name" value="Periplasmic binding protein-like II"/>
    <property type="match status" value="1"/>
</dbReference>
<dbReference type="GO" id="GO:0004664">
    <property type="term" value="F:prephenate dehydratase activity"/>
    <property type="evidence" value="ECO:0007669"/>
    <property type="project" value="UniProtKB-EC"/>
</dbReference>
<dbReference type="SMART" id="SM00830">
    <property type="entry name" value="CM_2"/>
    <property type="match status" value="1"/>
</dbReference>
<dbReference type="InterPro" id="IPR002912">
    <property type="entry name" value="ACT_dom"/>
</dbReference>
<dbReference type="PANTHER" id="PTHR21022">
    <property type="entry name" value="PREPHENATE DEHYDRATASE P PROTEIN"/>
    <property type="match status" value="1"/>
</dbReference>
<keyword evidence="10" id="KW-0028">Amino-acid biosynthesis</keyword>
<keyword evidence="9" id="KW-0963">Cytoplasm</keyword>